<comment type="caution">
    <text evidence="4">The sequence shown here is derived from an EMBL/GenBank/DDBJ whole genome shotgun (WGS) entry which is preliminary data.</text>
</comment>
<dbReference type="InterPro" id="IPR020568">
    <property type="entry name" value="Ribosomal_Su5_D2-typ_SF"/>
</dbReference>
<dbReference type="InterPro" id="IPR038494">
    <property type="entry name" value="IGPD_sf"/>
</dbReference>
<evidence type="ECO:0000256" key="1">
    <source>
        <dbReference type="ARBA" id="ARBA00022605"/>
    </source>
</evidence>
<proteinExistence type="predicted"/>
<keyword evidence="2" id="KW-0368">Histidine biosynthesis</keyword>
<evidence type="ECO:0000256" key="2">
    <source>
        <dbReference type="ARBA" id="ARBA00023102"/>
    </source>
</evidence>
<dbReference type="PANTHER" id="PTHR23133">
    <property type="entry name" value="IMIDAZOLEGLYCEROL-PHOSPHATE DEHYDRATASE HIS7"/>
    <property type="match status" value="1"/>
</dbReference>
<dbReference type="Proteomes" id="UP001215956">
    <property type="component" value="Unassembled WGS sequence"/>
</dbReference>
<evidence type="ECO:0000313" key="4">
    <source>
        <dbReference type="EMBL" id="MDF0593161.1"/>
    </source>
</evidence>
<keyword evidence="1" id="KW-0028">Amino-acid biosynthesis</keyword>
<dbReference type="Gene3D" id="3.30.230.40">
    <property type="entry name" value="Imidazole glycerol phosphate dehydratase, domain 1"/>
    <property type="match status" value="2"/>
</dbReference>
<dbReference type="SUPFAM" id="SSF54211">
    <property type="entry name" value="Ribosomal protein S5 domain 2-like"/>
    <property type="match status" value="2"/>
</dbReference>
<reference evidence="4 5" key="1">
    <citation type="submission" date="2023-03" db="EMBL/GenBank/DDBJ databases">
        <title>Whole genome sequencing of Methanotrichaceae archaeon M04Ac.</title>
        <authorList>
            <person name="Khomyakova M.A."/>
            <person name="Merkel A.Y."/>
            <person name="Slobodkin A.I."/>
        </authorList>
    </citation>
    <scope>NUCLEOTIDE SEQUENCE [LARGE SCALE GENOMIC DNA]</scope>
    <source>
        <strain evidence="4 5">M04Ac</strain>
    </source>
</reference>
<evidence type="ECO:0000313" key="5">
    <source>
        <dbReference type="Proteomes" id="UP001215956"/>
    </source>
</evidence>
<dbReference type="InterPro" id="IPR000807">
    <property type="entry name" value="ImidazoleglycerolP_deHydtase"/>
</dbReference>
<accession>A0ABT5XEL7</accession>
<dbReference type="Pfam" id="PF00475">
    <property type="entry name" value="IGPD"/>
    <property type="match status" value="1"/>
</dbReference>
<dbReference type="RefSeq" id="WP_316968866.1">
    <property type="nucleotide sequence ID" value="NZ_JARFPL010000015.1"/>
</dbReference>
<name>A0ABT5XEL7_9EURY</name>
<evidence type="ECO:0000256" key="3">
    <source>
        <dbReference type="ARBA" id="ARBA00023239"/>
    </source>
</evidence>
<organism evidence="4 5">
    <name type="scientific">Candidatus Methanocrinis alkalitolerans</name>
    <dbReference type="NCBI Taxonomy" id="3033395"/>
    <lineage>
        <taxon>Archaea</taxon>
        <taxon>Methanobacteriati</taxon>
        <taxon>Methanobacteriota</taxon>
        <taxon>Stenosarchaea group</taxon>
        <taxon>Methanomicrobia</taxon>
        <taxon>Methanotrichales</taxon>
        <taxon>Methanotrichaceae</taxon>
        <taxon>Methanocrinis</taxon>
    </lineage>
</organism>
<keyword evidence="3" id="KW-0456">Lyase</keyword>
<keyword evidence="5" id="KW-1185">Reference proteome</keyword>
<protein>
    <submittedName>
        <fullName evidence="4">Imidazoleglycerol-phosphate dehydratase</fullName>
    </submittedName>
</protein>
<sequence>MRASFRRTTAETEVEVSLDLEGSGRSEVETGVPLLDEMLEILAQGSGFDLEVRARGDLPTGDHHTIEDVAIALGRAFAEVADAGIGSSFVPSGEALAFAAVRFGPLGYRDEVEFLAGSLEGMELGNYGHFMRTLAYNGEFALHLRATGGDDWEKVEALTLSVARALKRAVADGRRGRETSWNSDGVERIEE</sequence>
<dbReference type="PANTHER" id="PTHR23133:SF2">
    <property type="entry name" value="IMIDAZOLEGLYCEROL-PHOSPHATE DEHYDRATASE"/>
    <property type="match status" value="1"/>
</dbReference>
<dbReference type="EMBL" id="JARFPL010000015">
    <property type="protein sequence ID" value="MDF0593161.1"/>
    <property type="molecule type" value="Genomic_DNA"/>
</dbReference>
<gene>
    <name evidence="4" type="ORF">P0O24_06145</name>
</gene>